<evidence type="ECO:0000313" key="3">
    <source>
        <dbReference type="Proteomes" id="UP000271624"/>
    </source>
</evidence>
<dbReference type="InterPro" id="IPR001650">
    <property type="entry name" value="Helicase_C-like"/>
</dbReference>
<protein>
    <recommendedName>
        <fullName evidence="1">Helicase C-terminal domain-containing protein</fullName>
    </recommendedName>
</protein>
<proteinExistence type="predicted"/>
<accession>A0A3S1CSB6</accession>
<feature type="domain" description="Helicase C-terminal" evidence="1">
    <location>
        <begin position="750"/>
        <end position="917"/>
    </location>
</feature>
<evidence type="ECO:0000259" key="1">
    <source>
        <dbReference type="PROSITE" id="PS51194"/>
    </source>
</evidence>
<dbReference type="AlphaFoldDB" id="A0A3S1CSB6"/>
<comment type="caution">
    <text evidence="2">The sequence shown here is derived from an EMBL/GenBank/DDBJ whole genome shotgun (WGS) entry which is preliminary data.</text>
</comment>
<dbReference type="Pfam" id="PF00271">
    <property type="entry name" value="Helicase_C"/>
    <property type="match status" value="1"/>
</dbReference>
<keyword evidence="3" id="KW-1185">Reference proteome</keyword>
<dbReference type="EMBL" id="RSCL01000001">
    <property type="protein sequence ID" value="RUT09642.1"/>
    <property type="molecule type" value="Genomic_DNA"/>
</dbReference>
<dbReference type="Gene3D" id="3.40.50.300">
    <property type="entry name" value="P-loop containing nucleotide triphosphate hydrolases"/>
    <property type="match status" value="1"/>
</dbReference>
<organism evidence="2 3">
    <name type="scientific">Dulcicalothrix desertica PCC 7102</name>
    <dbReference type="NCBI Taxonomy" id="232991"/>
    <lineage>
        <taxon>Bacteria</taxon>
        <taxon>Bacillati</taxon>
        <taxon>Cyanobacteriota</taxon>
        <taxon>Cyanophyceae</taxon>
        <taxon>Nostocales</taxon>
        <taxon>Calotrichaceae</taxon>
        <taxon>Dulcicalothrix</taxon>
    </lineage>
</organism>
<evidence type="ECO:0000313" key="2">
    <source>
        <dbReference type="EMBL" id="RUT09642.1"/>
    </source>
</evidence>
<sequence>MSSKIAEHLGRLFEVGFNIGALASINQYKIKHNFGSLYREELENLNFAKIRQRIGSEVISAVDRDIAETWSTFFLQKGFLSGLNFFREYLSAVGWNEPHRLKRVEVVYYHCRFSGENSLGTYDPEDNQQWYSRVLSQLELNSSALSIYIDKYKKKGEFLNADTLVLLKLGKSYRILCIDLTVFGIRLQSDIQNIDYVEIIRNLLMRDVSYLRSKSVFSRLRLDTESMDFEISPDLMQYFNAFKYRDKETAKLIQAGGYIYSFYQFLQEAKIISDTSMVFNAVGYSDRDINAISVTPQNLEILKTCYEIYKHHQIEDISEARLGVLNKIKRSAYASFERGKEFVDAILSISPGDINYIPPHCEKLTGFFNSVAQVPPELMGKLGLSGTLNLRDAHASLIKKSLLSHDTFVFLTGNPGIGKTTAIVDFLKKHLDDGFLFFYVSPRKQVNLDIIDKFKDKQTQQLCDDRIFTINSHSNLIADNCGHYTVQYTSNRRQGNFSEQAVNFIDGDVDLQSKRTNRLQNSSDDTIRDVGRKSKGVLNSVCEAISTVIEHDVSRQIVATTSIQALKKTGVGDTLKHFEKIFRNAYNQREGTIFPEKMQQISSRIKHFFVMIDEITGDGGGVEFLNGIYEIVTRYKLTSPEFGFNTKIIVADASIVDKNVITQHLSLEAPEPDKIYFRRPSDELCNQPISLENFVFKNLPATVINTNSYPARSLAITYKLLIQSSKYDEQTNIQGKNTLEYKLHIEILKDIQTLLKNPEVEQFIVYIQHKRKLAELIAEIQEHQEFNLYTDYLEIHASISEEEKQKIHTFQNQVKVIFMTSSGSRGLSFPKVKHILVEIPKYQIENNLMEIIQVIYRGRGNEIIDNQDKELTFYLAVNSHYHSEQDWQIGLQESVLDILNILLILKAAIMTRIFGSGQIGRDNFIIIPIGGKSVFAAGETFSMELANLILLLKQESYREPSNKLIKNVYTSLEKLLSSAEFVIQGAAESNYLTLREDFNTKFIQNYNTLDKLLDDGAVESAYISGGMLIVPLEHNTLEENYLIKLADINEIANEELWRNMQKISHSKSYPENLRSAIRDAIELIRKLRVGVEKTQHLELRAAQPDQYYAFPLFAFICGDAMRAYFETQPEEPEDKSFRDILARYIRSSYAVGNILPIGSHYKEFPFVVFKSYSLKETRQKIFTDKYLLSSHELNVLNLILSK</sequence>
<name>A0A3S1CSB6_9CYAN</name>
<gene>
    <name evidence="2" type="ORF">DSM106972_001370</name>
</gene>
<dbReference type="OrthoDB" id="5557210at2"/>
<dbReference type="SUPFAM" id="SSF52540">
    <property type="entry name" value="P-loop containing nucleoside triphosphate hydrolases"/>
    <property type="match status" value="1"/>
</dbReference>
<dbReference type="PROSITE" id="PS51194">
    <property type="entry name" value="HELICASE_CTER"/>
    <property type="match status" value="1"/>
</dbReference>
<reference evidence="2" key="2">
    <citation type="journal article" date="2019" name="Genome Biol. Evol.">
        <title>Day and night: Metabolic profiles and evolutionary relationships of six axenic non-marine cyanobacteria.</title>
        <authorList>
            <person name="Will S.E."/>
            <person name="Henke P."/>
            <person name="Boedeker C."/>
            <person name="Huang S."/>
            <person name="Brinkmann H."/>
            <person name="Rohde M."/>
            <person name="Jarek M."/>
            <person name="Friedl T."/>
            <person name="Seufert S."/>
            <person name="Schumacher M."/>
            <person name="Overmann J."/>
            <person name="Neumann-Schaal M."/>
            <person name="Petersen J."/>
        </authorList>
    </citation>
    <scope>NUCLEOTIDE SEQUENCE [LARGE SCALE GENOMIC DNA]</scope>
    <source>
        <strain evidence="2">PCC 7102</strain>
    </source>
</reference>
<reference evidence="2" key="1">
    <citation type="submission" date="2018-12" db="EMBL/GenBank/DDBJ databases">
        <authorList>
            <person name="Will S."/>
            <person name="Neumann-Schaal M."/>
            <person name="Henke P."/>
        </authorList>
    </citation>
    <scope>NUCLEOTIDE SEQUENCE</scope>
    <source>
        <strain evidence="2">PCC 7102</strain>
    </source>
</reference>
<dbReference type="InterPro" id="IPR027417">
    <property type="entry name" value="P-loop_NTPase"/>
</dbReference>
<dbReference type="Proteomes" id="UP000271624">
    <property type="component" value="Unassembled WGS sequence"/>
</dbReference>
<dbReference type="RefSeq" id="WP_127077899.1">
    <property type="nucleotide sequence ID" value="NZ_RSCL01000001.1"/>
</dbReference>